<evidence type="ECO:0000256" key="3">
    <source>
        <dbReference type="ARBA" id="ARBA00022448"/>
    </source>
</evidence>
<evidence type="ECO:0000313" key="13">
    <source>
        <dbReference type="Proteomes" id="UP000070133"/>
    </source>
</evidence>
<evidence type="ECO:0000256" key="5">
    <source>
        <dbReference type="ARBA" id="ARBA00022989"/>
    </source>
</evidence>
<dbReference type="Gene3D" id="1.20.1250.20">
    <property type="entry name" value="MFS general substrate transporter like domains"/>
    <property type="match status" value="1"/>
</dbReference>
<dbReference type="PROSITE" id="PS50850">
    <property type="entry name" value="MFS"/>
    <property type="match status" value="1"/>
</dbReference>
<dbReference type="GO" id="GO:0000023">
    <property type="term" value="P:maltose metabolic process"/>
    <property type="evidence" value="ECO:0007669"/>
    <property type="project" value="UniProtKB-KW"/>
</dbReference>
<feature type="transmembrane region" description="Helical" evidence="10">
    <location>
        <begin position="205"/>
        <end position="224"/>
    </location>
</feature>
<dbReference type="OrthoDB" id="6612291at2759"/>
<evidence type="ECO:0000256" key="9">
    <source>
        <dbReference type="SAM" id="MobiDB-lite"/>
    </source>
</evidence>
<feature type="transmembrane region" description="Helical" evidence="10">
    <location>
        <begin position="458"/>
        <end position="477"/>
    </location>
</feature>
<keyword evidence="4 10" id="KW-0812">Transmembrane</keyword>
<dbReference type="InterPro" id="IPR005829">
    <property type="entry name" value="Sugar_transporter_CS"/>
</dbReference>
<feature type="domain" description="Major facilitator superfamily (MFS) profile" evidence="11">
    <location>
        <begin position="70"/>
        <end position="515"/>
    </location>
</feature>
<dbReference type="AlphaFoldDB" id="A0A139GXK7"/>
<proteinExistence type="inferred from homology"/>
<comment type="caution">
    <text evidence="12">The sequence shown here is derived from an EMBL/GenBank/DDBJ whole genome shotgun (WGS) entry which is preliminary data.</text>
</comment>
<dbReference type="InterPro" id="IPR005828">
    <property type="entry name" value="MFS_sugar_transport-like"/>
</dbReference>
<evidence type="ECO:0000256" key="10">
    <source>
        <dbReference type="SAM" id="Phobius"/>
    </source>
</evidence>
<evidence type="ECO:0000256" key="8">
    <source>
        <dbReference type="RuleBase" id="RU003346"/>
    </source>
</evidence>
<name>A0A139GXK7_9PEZI</name>
<feature type="transmembrane region" description="Helical" evidence="10">
    <location>
        <begin position="147"/>
        <end position="165"/>
    </location>
</feature>
<feature type="transmembrane region" description="Helical" evidence="10">
    <location>
        <begin position="391"/>
        <end position="411"/>
    </location>
</feature>
<dbReference type="FunFam" id="1.20.1250.20:FF:000149">
    <property type="entry name" value="MFS transporter, SP family, general alpha glucoside:H+ symporter"/>
    <property type="match status" value="1"/>
</dbReference>
<dbReference type="InterPro" id="IPR036259">
    <property type="entry name" value="MFS_trans_sf"/>
</dbReference>
<feature type="transmembrane region" description="Helical" evidence="10">
    <location>
        <begin position="67"/>
        <end position="94"/>
    </location>
</feature>
<dbReference type="Proteomes" id="UP000070133">
    <property type="component" value="Unassembled WGS sequence"/>
</dbReference>
<evidence type="ECO:0000256" key="2">
    <source>
        <dbReference type="ARBA" id="ARBA00010992"/>
    </source>
</evidence>
<feature type="transmembrane region" description="Helical" evidence="10">
    <location>
        <begin position="171"/>
        <end position="193"/>
    </location>
</feature>
<feature type="transmembrane region" description="Helical" evidence="10">
    <location>
        <begin position="328"/>
        <end position="349"/>
    </location>
</feature>
<reference evidence="12 13" key="1">
    <citation type="submission" date="2015-07" db="EMBL/GenBank/DDBJ databases">
        <title>Comparative genomics of the Sigatoka disease complex on banana suggests a link between parallel evolutionary changes in Pseudocercospora fijiensis and Pseudocercospora eumusae and increased virulence on the banana host.</title>
        <authorList>
            <person name="Chang T.-C."/>
            <person name="Salvucci A."/>
            <person name="Crous P.W."/>
            <person name="Stergiopoulos I."/>
        </authorList>
    </citation>
    <scope>NUCLEOTIDE SEQUENCE [LARGE SCALE GENOMIC DNA]</scope>
    <source>
        <strain evidence="12 13">CBS 114824</strain>
    </source>
</reference>
<feature type="transmembrane region" description="Helical" evidence="10">
    <location>
        <begin position="244"/>
        <end position="265"/>
    </location>
</feature>
<dbReference type="EMBL" id="LFZN01000245">
    <property type="protein sequence ID" value="KXS94944.1"/>
    <property type="molecule type" value="Genomic_DNA"/>
</dbReference>
<accession>A0A139GXK7</accession>
<feature type="compositionally biased region" description="Polar residues" evidence="9">
    <location>
        <begin position="1"/>
        <end position="10"/>
    </location>
</feature>
<sequence length="571" mass="63340">MSSRQASTAGAAQAKSEPNGAVMAEDVTSRLASLTRVESLVRNDASQAANAEAKMSLSEGLRLYPKAVAWSMAISTCIVMEGFDLVLINGLYAQPAFTKRFGQLSSDGTYQITAAWQSGLSNGALVGEILGLMVVGIVAERIGYRKTLIIALVMMTCFIFLLFFAKSLTMLLIGEILCGIPWGAFQTLTTTYAAEVCPVALRAYLTTYVNLCWVIGQFLSSGVLKGVADMEGQSAYKIPYGLQWIWPIPLIVVMFLAPESPWWLVRKNRKEEAKRNLLRLTSGSKNPDFDADKTINMMVYTTELERATQEGVSYWDCFKGVNLRRTEIAMIVWAIQITGGGYIMGYGVYFYEQAGMSPSNAFSMNLGATGLAFVGTVSSWFLMRWFGRRPLYFWGQIGCIMCLLLAGFMGLARKSNPDVNWGVGTMIMLYTFVYDLSVGPVCYCLVAEISSTRLRNKTVVLARNLYNISGIVANILFTHQLNPDAWNWGTKTCFFWAVSAIIFATWTWFRLPEPKGRTYAELDMLFEAKVPARKFKTTKVDAFAAEGVEIEKKAANEKTEVVYTESSEVKV</sequence>
<dbReference type="InterPro" id="IPR003663">
    <property type="entry name" value="Sugar/inositol_transpt"/>
</dbReference>
<feature type="transmembrane region" description="Helical" evidence="10">
    <location>
        <begin position="361"/>
        <end position="382"/>
    </location>
</feature>
<dbReference type="GO" id="GO:0005351">
    <property type="term" value="F:carbohydrate:proton symporter activity"/>
    <property type="evidence" value="ECO:0007669"/>
    <property type="project" value="TreeGrafter"/>
</dbReference>
<feature type="region of interest" description="Disordered" evidence="9">
    <location>
        <begin position="1"/>
        <end position="20"/>
    </location>
</feature>
<gene>
    <name evidence="12" type="ORF">AC578_6134</name>
</gene>
<evidence type="ECO:0000256" key="1">
    <source>
        <dbReference type="ARBA" id="ARBA00004141"/>
    </source>
</evidence>
<feature type="transmembrane region" description="Helical" evidence="10">
    <location>
        <begin position="423"/>
        <end position="446"/>
    </location>
</feature>
<dbReference type="PANTHER" id="PTHR48022:SF5">
    <property type="entry name" value="ALPHA-GLUCOSIDES PERMEASE MPH2-RELATED"/>
    <property type="match status" value="1"/>
</dbReference>
<dbReference type="PANTHER" id="PTHR48022">
    <property type="entry name" value="PLASTIDIC GLUCOSE TRANSPORTER 4"/>
    <property type="match status" value="1"/>
</dbReference>
<keyword evidence="7" id="KW-0462">Maltose metabolism</keyword>
<evidence type="ECO:0000259" key="11">
    <source>
        <dbReference type="PROSITE" id="PS50850"/>
    </source>
</evidence>
<feature type="transmembrane region" description="Helical" evidence="10">
    <location>
        <begin position="114"/>
        <end position="135"/>
    </location>
</feature>
<dbReference type="NCBIfam" id="TIGR00879">
    <property type="entry name" value="SP"/>
    <property type="match status" value="1"/>
</dbReference>
<evidence type="ECO:0000256" key="4">
    <source>
        <dbReference type="ARBA" id="ARBA00022692"/>
    </source>
</evidence>
<comment type="subcellular location">
    <subcellularLocation>
        <location evidence="1">Membrane</location>
        <topology evidence="1">Multi-pass membrane protein</topology>
    </subcellularLocation>
</comment>
<comment type="similarity">
    <text evidence="2 8">Belongs to the major facilitator superfamily. Sugar transporter (TC 2.A.1.1) family.</text>
</comment>
<dbReference type="InterPro" id="IPR050360">
    <property type="entry name" value="MFS_Sugar_Transporters"/>
</dbReference>
<protein>
    <recommendedName>
        <fullName evidence="11">Major facilitator superfamily (MFS) profile domain-containing protein</fullName>
    </recommendedName>
</protein>
<evidence type="ECO:0000256" key="6">
    <source>
        <dbReference type="ARBA" id="ARBA00023136"/>
    </source>
</evidence>
<organism evidence="12 13">
    <name type="scientific">Pseudocercospora eumusae</name>
    <dbReference type="NCBI Taxonomy" id="321146"/>
    <lineage>
        <taxon>Eukaryota</taxon>
        <taxon>Fungi</taxon>
        <taxon>Dikarya</taxon>
        <taxon>Ascomycota</taxon>
        <taxon>Pezizomycotina</taxon>
        <taxon>Dothideomycetes</taxon>
        <taxon>Dothideomycetidae</taxon>
        <taxon>Mycosphaerellales</taxon>
        <taxon>Mycosphaerellaceae</taxon>
        <taxon>Pseudocercospora</taxon>
    </lineage>
</organism>
<feature type="transmembrane region" description="Helical" evidence="10">
    <location>
        <begin position="489"/>
        <end position="509"/>
    </location>
</feature>
<keyword evidence="13" id="KW-1185">Reference proteome</keyword>
<evidence type="ECO:0000256" key="7">
    <source>
        <dbReference type="ARBA" id="ARBA00026248"/>
    </source>
</evidence>
<keyword evidence="3 8" id="KW-0813">Transport</keyword>
<keyword evidence="5 10" id="KW-1133">Transmembrane helix</keyword>
<evidence type="ECO:0000313" key="12">
    <source>
        <dbReference type="EMBL" id="KXS94944.1"/>
    </source>
</evidence>
<dbReference type="SUPFAM" id="SSF103473">
    <property type="entry name" value="MFS general substrate transporter"/>
    <property type="match status" value="1"/>
</dbReference>
<keyword evidence="6 10" id="KW-0472">Membrane</keyword>
<dbReference type="PROSITE" id="PS00217">
    <property type="entry name" value="SUGAR_TRANSPORT_2"/>
    <property type="match status" value="1"/>
</dbReference>
<dbReference type="InterPro" id="IPR020846">
    <property type="entry name" value="MFS_dom"/>
</dbReference>
<dbReference type="GO" id="GO:0016020">
    <property type="term" value="C:membrane"/>
    <property type="evidence" value="ECO:0007669"/>
    <property type="project" value="UniProtKB-SubCell"/>
</dbReference>
<dbReference type="Pfam" id="PF00083">
    <property type="entry name" value="Sugar_tr"/>
    <property type="match status" value="1"/>
</dbReference>